<evidence type="ECO:0000259" key="9">
    <source>
        <dbReference type="PROSITE" id="PS50157"/>
    </source>
</evidence>
<organism evidence="10 11">
    <name type="scientific">Phlyctema vagabunda</name>
    <dbReference type="NCBI Taxonomy" id="108571"/>
    <lineage>
        <taxon>Eukaryota</taxon>
        <taxon>Fungi</taxon>
        <taxon>Dikarya</taxon>
        <taxon>Ascomycota</taxon>
        <taxon>Pezizomycotina</taxon>
        <taxon>Leotiomycetes</taxon>
        <taxon>Helotiales</taxon>
        <taxon>Dermateaceae</taxon>
        <taxon>Phlyctema</taxon>
    </lineage>
</organism>
<keyword evidence="11" id="KW-1185">Reference proteome</keyword>
<evidence type="ECO:0000313" key="10">
    <source>
        <dbReference type="EMBL" id="KAL3424357.1"/>
    </source>
</evidence>
<keyword evidence="6" id="KW-0539">Nucleus</keyword>
<evidence type="ECO:0000256" key="8">
    <source>
        <dbReference type="SAM" id="MobiDB-lite"/>
    </source>
</evidence>
<reference evidence="10 11" key="1">
    <citation type="submission" date="2024-06" db="EMBL/GenBank/DDBJ databases">
        <title>Complete genome of Phlyctema vagabunda strain 19-DSS-EL-015.</title>
        <authorList>
            <person name="Fiorenzani C."/>
        </authorList>
    </citation>
    <scope>NUCLEOTIDE SEQUENCE [LARGE SCALE GENOMIC DNA]</scope>
    <source>
        <strain evidence="10 11">19-DSS-EL-015</strain>
    </source>
</reference>
<keyword evidence="2" id="KW-0479">Metal-binding</keyword>
<feature type="compositionally biased region" description="Basic and acidic residues" evidence="8">
    <location>
        <begin position="231"/>
        <end position="243"/>
    </location>
</feature>
<feature type="region of interest" description="Disordered" evidence="8">
    <location>
        <begin position="203"/>
        <end position="314"/>
    </location>
</feature>
<evidence type="ECO:0000313" key="11">
    <source>
        <dbReference type="Proteomes" id="UP001629113"/>
    </source>
</evidence>
<dbReference type="Pfam" id="PF04082">
    <property type="entry name" value="Fungal_trans"/>
    <property type="match status" value="1"/>
</dbReference>
<feature type="compositionally biased region" description="Basic and acidic residues" evidence="8">
    <location>
        <begin position="203"/>
        <end position="223"/>
    </location>
</feature>
<feature type="domain" description="C2H2-type" evidence="9">
    <location>
        <begin position="184"/>
        <end position="215"/>
    </location>
</feature>
<comment type="subcellular location">
    <subcellularLocation>
        <location evidence="1">Nucleus</location>
    </subcellularLocation>
</comment>
<dbReference type="PANTHER" id="PTHR40626">
    <property type="entry name" value="MIP31509P"/>
    <property type="match status" value="1"/>
</dbReference>
<feature type="compositionally biased region" description="Basic residues" evidence="8">
    <location>
        <begin position="54"/>
        <end position="63"/>
    </location>
</feature>
<dbReference type="InterPro" id="IPR051059">
    <property type="entry name" value="VerF-like"/>
</dbReference>
<evidence type="ECO:0000256" key="6">
    <source>
        <dbReference type="ARBA" id="ARBA00023242"/>
    </source>
</evidence>
<keyword evidence="5" id="KW-0862">Zinc</keyword>
<dbReference type="PANTHER" id="PTHR40626:SF30">
    <property type="entry name" value="FINGER DOMAIN PROTEIN, PUTATIVE (AFU_ORTHOLOGUE AFUA_4G13600)-RELATED"/>
    <property type="match status" value="1"/>
</dbReference>
<dbReference type="SUPFAM" id="SSF57667">
    <property type="entry name" value="beta-beta-alpha zinc fingers"/>
    <property type="match status" value="1"/>
</dbReference>
<feature type="compositionally biased region" description="Low complexity" evidence="8">
    <location>
        <begin position="113"/>
        <end position="128"/>
    </location>
</feature>
<feature type="region of interest" description="Disordered" evidence="8">
    <location>
        <begin position="357"/>
        <end position="387"/>
    </location>
</feature>
<feature type="compositionally biased region" description="Polar residues" evidence="8">
    <location>
        <begin position="360"/>
        <end position="369"/>
    </location>
</feature>
<gene>
    <name evidence="10" type="ORF">PVAG01_03638</name>
</gene>
<feature type="region of interest" description="Disordered" evidence="8">
    <location>
        <begin position="1"/>
        <end position="137"/>
    </location>
</feature>
<evidence type="ECO:0000256" key="4">
    <source>
        <dbReference type="ARBA" id="ARBA00022771"/>
    </source>
</evidence>
<dbReference type="CDD" id="cd12148">
    <property type="entry name" value="fungal_TF_MHR"/>
    <property type="match status" value="1"/>
</dbReference>
<comment type="caution">
    <text evidence="10">The sequence shown here is derived from an EMBL/GenBank/DDBJ whole genome shotgun (WGS) entry which is preliminary data.</text>
</comment>
<name>A0ABR4PMP7_9HELO</name>
<sequence length="994" mass="108725">MSNLRDIMDVDVEPLESQAYRKAQEAAEQEASLRGPITSTSNPSSPSIEGKGKATIRRRRSSRVSKSSAPTSSSASAPASTSARSGSGRRRSSATSDAMDYSLQTAPGGAYTYQSSSPGYSPQQSGGQEPAGDVPVKYTPVTGRISRAKKGVPVHTCEICRPVKTFTRAEHLRRHQLSHQKPTYPCTFEDCERAFHRPDLLARHRNRHETQGEKPYKAGDRKSRASSSASERFEPGSKAESGHEASYLLMSSSAQMDTRPSAAGENPSVGSDYNPGTGTGSFPPVNYAPSSTQGTAPSSSGLGGGRNLNGTTYVEPSSALPVPLGFSPFTGPDDIFASYTSSHSLPLLRIPEETLMPGLSHTQDNSPWCSSASDSTFSTQSDQRVPRGRSASVATVPEWPSALHAQSWMPQMSVSAAHDLRSSPFDPLAEGFETSYASPRVASPTFSRQLLDLPNMYGENYMESVGTRPNPSIIEMSIAQLNSASPSRISVARLARLGNRAKGLVEQPQLASFETHQNAPSVSFDLDVADYWTYFDPLFPIIHRGTFKHRFDSDPGAGTLLEAAMAAIGTQYSDSPDTRRKGTEIHAFCRRNIDLCPWNLQTMQAILLTELFKTFRARKTSIKPSRQFEELCKRLLQLLALHDAPGEVQVSDSNDRWNRWAEQESRRRLLSGCFIFDCHQALFHEQPRLASLQTESISSFLTVPCPENWWNAQTPSIWQALLPASSTPEQDLAHEIIDPHSTSAKSAFTQLLLIGSLASHMPASHRANLGDLSGLETSVAVERITRVFPSDPLANTYLALHHTPLCDLLAVTGETWVFSRKLTPPSAFITAKARLKAWSSSKAAASATKYACHALRSFLLENCGTCPRNTRRQISYSYGLSYYWGLYTSVLICWAFGYRHQNTTAASLPTGQFHSPRKDSETKARALLYVESMLRLSEAELLTPKAALKADTTALISVVMARLEEDSIGNQTMAIVDAINVLKQLGELGHGKWF</sequence>
<dbReference type="EMBL" id="JBFCZG010000003">
    <property type="protein sequence ID" value="KAL3424357.1"/>
    <property type="molecule type" value="Genomic_DNA"/>
</dbReference>
<dbReference type="InterPro" id="IPR036236">
    <property type="entry name" value="Znf_C2H2_sf"/>
</dbReference>
<proteinExistence type="predicted"/>
<dbReference type="Proteomes" id="UP001629113">
    <property type="component" value="Unassembled WGS sequence"/>
</dbReference>
<feature type="compositionally biased region" description="Low complexity" evidence="8">
    <location>
        <begin position="370"/>
        <end position="383"/>
    </location>
</feature>
<evidence type="ECO:0000256" key="1">
    <source>
        <dbReference type="ARBA" id="ARBA00004123"/>
    </source>
</evidence>
<dbReference type="InterPro" id="IPR013087">
    <property type="entry name" value="Znf_C2H2_type"/>
</dbReference>
<feature type="compositionally biased region" description="Polar residues" evidence="8">
    <location>
        <begin position="288"/>
        <end position="297"/>
    </location>
</feature>
<feature type="compositionally biased region" description="Low complexity" evidence="8">
    <location>
        <begin position="64"/>
        <end position="86"/>
    </location>
</feature>
<dbReference type="SMART" id="SM00355">
    <property type="entry name" value="ZnF_C2H2"/>
    <property type="match status" value="2"/>
</dbReference>
<accession>A0ABR4PMP7</accession>
<dbReference type="PROSITE" id="PS50157">
    <property type="entry name" value="ZINC_FINGER_C2H2_2"/>
    <property type="match status" value="1"/>
</dbReference>
<evidence type="ECO:0000256" key="3">
    <source>
        <dbReference type="ARBA" id="ARBA00022737"/>
    </source>
</evidence>
<keyword evidence="4 7" id="KW-0863">Zinc-finger</keyword>
<keyword evidence="3" id="KW-0677">Repeat</keyword>
<feature type="compositionally biased region" description="Polar residues" evidence="8">
    <location>
        <begin position="249"/>
        <end position="258"/>
    </location>
</feature>
<protein>
    <recommendedName>
        <fullName evidence="9">C2H2-type domain-containing protein</fullName>
    </recommendedName>
</protein>
<dbReference type="PROSITE" id="PS00028">
    <property type="entry name" value="ZINC_FINGER_C2H2_1"/>
    <property type="match status" value="1"/>
</dbReference>
<feature type="compositionally biased region" description="Low complexity" evidence="8">
    <location>
        <begin position="36"/>
        <end position="48"/>
    </location>
</feature>
<dbReference type="InterPro" id="IPR007219">
    <property type="entry name" value="XnlR_reg_dom"/>
</dbReference>
<dbReference type="Gene3D" id="3.30.160.60">
    <property type="entry name" value="Classic Zinc Finger"/>
    <property type="match status" value="1"/>
</dbReference>
<evidence type="ECO:0000256" key="7">
    <source>
        <dbReference type="PROSITE-ProRule" id="PRU00042"/>
    </source>
</evidence>
<evidence type="ECO:0000256" key="2">
    <source>
        <dbReference type="ARBA" id="ARBA00022723"/>
    </source>
</evidence>
<evidence type="ECO:0000256" key="5">
    <source>
        <dbReference type="ARBA" id="ARBA00022833"/>
    </source>
</evidence>